<evidence type="ECO:0000256" key="2">
    <source>
        <dbReference type="ARBA" id="ARBA00022475"/>
    </source>
</evidence>
<dbReference type="CDD" id="cd09604">
    <property type="entry name" value="M1_APN_like"/>
    <property type="match status" value="1"/>
</dbReference>
<comment type="similarity">
    <text evidence="6">Belongs to the ABC-4 integral membrane protein family.</text>
</comment>
<feature type="region of interest" description="Disordered" evidence="7">
    <location>
        <begin position="929"/>
        <end position="959"/>
    </location>
</feature>
<dbReference type="InterPro" id="IPR050250">
    <property type="entry name" value="Macrolide_Exporter_MacB"/>
</dbReference>
<evidence type="ECO:0000256" key="7">
    <source>
        <dbReference type="SAM" id="MobiDB-lite"/>
    </source>
</evidence>
<feature type="transmembrane region" description="Helical" evidence="8">
    <location>
        <begin position="809"/>
        <end position="839"/>
    </location>
</feature>
<dbReference type="Pfam" id="PF02687">
    <property type="entry name" value="FtsX"/>
    <property type="match status" value="1"/>
</dbReference>
<evidence type="ECO:0000256" key="1">
    <source>
        <dbReference type="ARBA" id="ARBA00004651"/>
    </source>
</evidence>
<dbReference type="EMBL" id="CP098755">
    <property type="protein sequence ID" value="USG67273.1"/>
    <property type="molecule type" value="Genomic_DNA"/>
</dbReference>
<dbReference type="InterPro" id="IPR027268">
    <property type="entry name" value="Peptidase_M4/M1_CTD_sf"/>
</dbReference>
<evidence type="ECO:0000259" key="10">
    <source>
        <dbReference type="Pfam" id="PF02687"/>
    </source>
</evidence>
<organism evidence="11 12">
    <name type="scientific">Brevibacillus ruminantium</name>
    <dbReference type="NCBI Taxonomy" id="2950604"/>
    <lineage>
        <taxon>Bacteria</taxon>
        <taxon>Bacillati</taxon>
        <taxon>Bacillota</taxon>
        <taxon>Bacilli</taxon>
        <taxon>Bacillales</taxon>
        <taxon>Paenibacillaceae</taxon>
        <taxon>Brevibacillus</taxon>
    </lineage>
</organism>
<feature type="transmembrane region" description="Helical" evidence="8">
    <location>
        <begin position="572"/>
        <end position="591"/>
    </location>
</feature>
<evidence type="ECO:0000313" key="12">
    <source>
        <dbReference type="Proteomes" id="UP001056500"/>
    </source>
</evidence>
<dbReference type="Proteomes" id="UP001056500">
    <property type="component" value="Chromosome"/>
</dbReference>
<evidence type="ECO:0000256" key="6">
    <source>
        <dbReference type="ARBA" id="ARBA00038076"/>
    </source>
</evidence>
<dbReference type="PANTHER" id="PTHR30572:SF4">
    <property type="entry name" value="ABC TRANSPORTER PERMEASE YTRF"/>
    <property type="match status" value="1"/>
</dbReference>
<keyword evidence="3 8" id="KW-0812">Transmembrane</keyword>
<reference evidence="11" key="1">
    <citation type="submission" date="2022-06" db="EMBL/GenBank/DDBJ databases">
        <title>Genome sequencing of Brevibacillus sp. BB3-R1.</title>
        <authorList>
            <person name="Heo J."/>
            <person name="Lee D."/>
            <person name="Won M."/>
            <person name="Han B.-H."/>
            <person name="Hong S.-B."/>
            <person name="Kwon S.-W."/>
        </authorList>
    </citation>
    <scope>NUCLEOTIDE SEQUENCE</scope>
    <source>
        <strain evidence="11">BB3-R1</strain>
    </source>
</reference>
<feature type="domain" description="Peptidase M1 membrane alanine aminopeptidase" evidence="9">
    <location>
        <begin position="1187"/>
        <end position="1363"/>
    </location>
</feature>
<feature type="transmembrane region" description="Helical" evidence="8">
    <location>
        <begin position="894"/>
        <end position="915"/>
    </location>
</feature>
<feature type="transmembrane region" description="Helical" evidence="8">
    <location>
        <begin position="653"/>
        <end position="675"/>
    </location>
</feature>
<dbReference type="SUPFAM" id="SSF55486">
    <property type="entry name" value="Metalloproteases ('zincins'), catalytic domain"/>
    <property type="match status" value="1"/>
</dbReference>
<evidence type="ECO:0000259" key="9">
    <source>
        <dbReference type="Pfam" id="PF01433"/>
    </source>
</evidence>
<feature type="domain" description="ABC3 transporter permease C-terminal" evidence="10">
    <location>
        <begin position="764"/>
        <end position="833"/>
    </location>
</feature>
<evidence type="ECO:0000256" key="4">
    <source>
        <dbReference type="ARBA" id="ARBA00022989"/>
    </source>
</evidence>
<keyword evidence="4 8" id="KW-1133">Transmembrane helix</keyword>
<feature type="transmembrane region" description="Helical" evidence="8">
    <location>
        <begin position="612"/>
        <end position="633"/>
    </location>
</feature>
<evidence type="ECO:0000256" key="8">
    <source>
        <dbReference type="SAM" id="Phobius"/>
    </source>
</evidence>
<dbReference type="InterPro" id="IPR003838">
    <property type="entry name" value="ABC3_permease_C"/>
</dbReference>
<feature type="transmembrane region" description="Helical" evidence="8">
    <location>
        <begin position="17"/>
        <end position="35"/>
    </location>
</feature>
<feature type="transmembrane region" description="Helical" evidence="8">
    <location>
        <begin position="719"/>
        <end position="741"/>
    </location>
</feature>
<dbReference type="PANTHER" id="PTHR30572">
    <property type="entry name" value="MEMBRANE COMPONENT OF TRANSPORTER-RELATED"/>
    <property type="match status" value="1"/>
</dbReference>
<dbReference type="Gene3D" id="1.10.390.10">
    <property type="entry name" value="Neutral Protease Domain 2"/>
    <property type="match status" value="1"/>
</dbReference>
<feature type="compositionally biased region" description="Polar residues" evidence="7">
    <location>
        <begin position="944"/>
        <end position="959"/>
    </location>
</feature>
<sequence>MIIGYIWRSWWRHPQRFVRMLVGMILVATVISYFFSLTQTSQGTSQDILQKRWRPAYDIVVRPPGAASISETQKLLEPNYLSGIYGGISFAQYEAIKHMEGVKTAAPLAVMGYSRVGVVFKQVNPNQFKVPGIYRVTQEAVYHGSRQRTVSLTNYFTVGPWVLPSSSSEQTKAYGVDILHPFISTSSHQLVVAVDMEAEAELVGLAKAVLPMGDSRFINSNDRVRTTELGDGYTDTEIPVLLSSYPAFDHDTSYKIERLDLPFGDADSAKQTMENVKENGGAAYLDAQPTAEEVIDYRFGSEDAQRILFTHFTGESPFAAAEEAKREPGEQAYLGGGLREKPSPLHLERVASPFPNRWPHAFQANQTEVRLGEEFQRVTLADPASYANSYRETHFYENPIKKAISLNWIGFYDPLKLEVPKDPGTGLPLETYQPATARFVIDGKGNPVNPPSAYTHSLHPFDLLTQPASILTTLDAAREFIGENAISAIRIKAEGIGAIDPAAEEKLKKLAERIEAETGLKADVIASAVPEPVLIHVMKEGNQEASGWIEQTWMQLGEAVRLFKETMAPDRGIVTLVLLLAVVYVLATRFVTYLSRSQELGLLLVIGWKPSILWRMITLETLLLGGMAAMIVWSVQGFVIVLQGAVLPSPFSFFLAGMTALAVYGVGSLPVPFLLSKVSPQSMLKTGEIQPSAKRFVRVSGVVTMALGNMMGKGARNTLSILAMAIPTGLLFFFLFVTFRLQGILYTSWIGQYIAVEVGPVHFIAILLSLCMAIMITAEMLWQNVAERKHELSLMIALGWRMGDIRRSVLWEGFFCGLAAAVAGGLLGLVVTIGTYGAIDWKEGFLYSCVGLVPIFAGVAGSIGPAQAAMQFSLSQSLRGFYSNRNRMEKRLRVALVLVLGLCLLSSSVSGGWVLQRIMEQTALETAESLVNSSPPEKSKETVQHQANLSSFTPESVPQGSEASYQLSFEMAEEGSFTANARISVKNTSADNWEQLVFYFIPNMFTDKQKAPYLPETAEAVITRLELDGVETAFQLVGDTLSVPLDQRLKPGEQREVKVDYRFTVPHGGLRFTKTSHSYYLAQAYPMLATYHNGWNKHDYLSYSESYHTNHSDFTVSYRLPPGYTFISSSDRDPLPGSQSGEVRVERVKEVFIAVTKEMISLSEVVNGTEIRVFGRETDKRGMEIALQTASKAFGVFTEKIGPYPHKQFDLILDSVASMEYPGIVTIGYSGGMQADSLRHAVIHELAHQWFYAVVSNDPYLDGWLDEGMAELATTLYSYDIEGRGEGSFYFAREALSAQNVSNLPLHEYQNSAIIGTLYGQPVKYLWEMITMYGDEQEGWQFLNAYYRNYAYKQVNTKEFVRFATAYYPISEHYFSKWLRL</sequence>
<accession>A0ABY4WJF2</accession>
<keyword evidence="2" id="KW-1003">Cell membrane</keyword>
<keyword evidence="12" id="KW-1185">Reference proteome</keyword>
<evidence type="ECO:0008006" key="13">
    <source>
        <dbReference type="Google" id="ProtNLM"/>
    </source>
</evidence>
<protein>
    <recommendedName>
        <fullName evidence="13">ABC transporter permease</fullName>
    </recommendedName>
</protein>
<dbReference type="InterPro" id="IPR014782">
    <property type="entry name" value="Peptidase_M1_dom"/>
</dbReference>
<evidence type="ECO:0000256" key="3">
    <source>
        <dbReference type="ARBA" id="ARBA00022692"/>
    </source>
</evidence>
<evidence type="ECO:0000313" key="11">
    <source>
        <dbReference type="EMBL" id="USG67273.1"/>
    </source>
</evidence>
<keyword evidence="5 8" id="KW-0472">Membrane</keyword>
<proteinExistence type="inferred from homology"/>
<feature type="transmembrane region" description="Helical" evidence="8">
    <location>
        <begin position="845"/>
        <end position="874"/>
    </location>
</feature>
<dbReference type="RefSeq" id="WP_251874375.1">
    <property type="nucleotide sequence ID" value="NZ_CP098755.1"/>
</dbReference>
<comment type="subcellular location">
    <subcellularLocation>
        <location evidence="1">Cell membrane</location>
        <topology evidence="1">Multi-pass membrane protein</topology>
    </subcellularLocation>
</comment>
<evidence type="ECO:0000256" key="5">
    <source>
        <dbReference type="ARBA" id="ARBA00023136"/>
    </source>
</evidence>
<name>A0ABY4WJF2_9BACL</name>
<gene>
    <name evidence="11" type="ORF">NDK47_08365</name>
</gene>
<dbReference type="Pfam" id="PF01433">
    <property type="entry name" value="Peptidase_M1"/>
    <property type="match status" value="1"/>
</dbReference>